<reference evidence="2 3" key="1">
    <citation type="submission" date="2017-06" db="EMBL/GenBank/DDBJ databases">
        <authorList>
            <person name="Kim H.J."/>
            <person name="Triplett B.A."/>
        </authorList>
    </citation>
    <scope>NUCLEOTIDE SEQUENCE [LARGE SCALE GENOMIC DNA]</scope>
    <source>
        <strain evidence="2 3">CGMCC 4.1858</strain>
    </source>
</reference>
<gene>
    <name evidence="2" type="ORF">SAMN05216252_102353</name>
</gene>
<dbReference type="RefSeq" id="WP_179279668.1">
    <property type="nucleotide sequence ID" value="NZ_FZOF01000002.1"/>
</dbReference>
<dbReference type="Proteomes" id="UP000198280">
    <property type="component" value="Unassembled WGS sequence"/>
</dbReference>
<dbReference type="AlphaFoldDB" id="A0A239B3L0"/>
<name>A0A239B3L0_9ACTN</name>
<proteinExistence type="predicted"/>
<evidence type="ECO:0000313" key="3">
    <source>
        <dbReference type="Proteomes" id="UP000198280"/>
    </source>
</evidence>
<evidence type="ECO:0000256" key="1">
    <source>
        <dbReference type="SAM" id="MobiDB-lite"/>
    </source>
</evidence>
<evidence type="ECO:0000313" key="2">
    <source>
        <dbReference type="EMBL" id="SNS02409.1"/>
    </source>
</evidence>
<accession>A0A239B3L0</accession>
<dbReference type="EMBL" id="FZOF01000002">
    <property type="protein sequence ID" value="SNS02409.1"/>
    <property type="molecule type" value="Genomic_DNA"/>
</dbReference>
<keyword evidence="3" id="KW-1185">Reference proteome</keyword>
<organism evidence="2 3">
    <name type="scientific">Actinacidiphila glaucinigra</name>
    <dbReference type="NCBI Taxonomy" id="235986"/>
    <lineage>
        <taxon>Bacteria</taxon>
        <taxon>Bacillati</taxon>
        <taxon>Actinomycetota</taxon>
        <taxon>Actinomycetes</taxon>
        <taxon>Kitasatosporales</taxon>
        <taxon>Streptomycetaceae</taxon>
        <taxon>Actinacidiphila</taxon>
    </lineage>
</organism>
<protein>
    <submittedName>
        <fullName evidence="2">Uncharacterized protein</fullName>
    </submittedName>
</protein>
<sequence length="57" mass="6002">MARPADSRVHGSSAIAEDTGHRHPVHPVGDALRAVRVFVATTFRVVVLGQDGAAARD</sequence>
<feature type="region of interest" description="Disordered" evidence="1">
    <location>
        <begin position="1"/>
        <end position="24"/>
    </location>
</feature>